<dbReference type="AlphaFoldDB" id="A0AA88KR93"/>
<evidence type="ECO:0000313" key="4">
    <source>
        <dbReference type="Proteomes" id="UP000816034"/>
    </source>
</evidence>
<reference evidence="3 4" key="1">
    <citation type="journal article" date="2018" name="BMC Genomics">
        <title>The genome of Naegleria lovaniensis, the basis for a comparative approach to unravel pathogenicity factors of the human pathogenic amoeba N. fowleri.</title>
        <authorList>
            <person name="Liechti N."/>
            <person name="Schurch N."/>
            <person name="Bruggmann R."/>
            <person name="Wittwer M."/>
        </authorList>
    </citation>
    <scope>NUCLEOTIDE SEQUENCE [LARGE SCALE GENOMIC DNA]</scope>
    <source>
        <strain evidence="3 4">ATCC 30569</strain>
    </source>
</reference>
<keyword evidence="4" id="KW-1185">Reference proteome</keyword>
<dbReference type="GeneID" id="68105190"/>
<organism evidence="3 4">
    <name type="scientific">Naegleria lovaniensis</name>
    <name type="common">Amoeba</name>
    <dbReference type="NCBI Taxonomy" id="51637"/>
    <lineage>
        <taxon>Eukaryota</taxon>
        <taxon>Discoba</taxon>
        <taxon>Heterolobosea</taxon>
        <taxon>Tetramitia</taxon>
        <taxon>Eutetramitia</taxon>
        <taxon>Vahlkampfiidae</taxon>
        <taxon>Naegleria</taxon>
    </lineage>
</organism>
<dbReference type="RefSeq" id="XP_044554378.1">
    <property type="nucleotide sequence ID" value="XM_044688535.1"/>
</dbReference>
<feature type="region of interest" description="Disordered" evidence="2">
    <location>
        <begin position="1"/>
        <end position="51"/>
    </location>
</feature>
<feature type="compositionally biased region" description="Polar residues" evidence="2">
    <location>
        <begin position="257"/>
        <end position="278"/>
    </location>
</feature>
<evidence type="ECO:0000256" key="1">
    <source>
        <dbReference type="SAM" id="Coils"/>
    </source>
</evidence>
<dbReference type="Proteomes" id="UP000816034">
    <property type="component" value="Unassembled WGS sequence"/>
</dbReference>
<accession>A0AA88KR93</accession>
<comment type="caution">
    <text evidence="3">The sequence shown here is derived from an EMBL/GenBank/DDBJ whole genome shotgun (WGS) entry which is preliminary data.</text>
</comment>
<proteinExistence type="predicted"/>
<gene>
    <name evidence="3" type="ORF">C9374_012736</name>
</gene>
<dbReference type="EMBL" id="PYSW02000005">
    <property type="protein sequence ID" value="KAG2392484.1"/>
    <property type="molecule type" value="Genomic_DNA"/>
</dbReference>
<feature type="coiled-coil region" evidence="1">
    <location>
        <begin position="166"/>
        <end position="251"/>
    </location>
</feature>
<keyword evidence="1" id="KW-0175">Coiled coil</keyword>
<feature type="compositionally biased region" description="Low complexity" evidence="2">
    <location>
        <begin position="1"/>
        <end position="36"/>
    </location>
</feature>
<evidence type="ECO:0000313" key="3">
    <source>
        <dbReference type="EMBL" id="KAG2392484.1"/>
    </source>
</evidence>
<feature type="region of interest" description="Disordered" evidence="2">
    <location>
        <begin position="257"/>
        <end position="337"/>
    </location>
</feature>
<feature type="compositionally biased region" description="Polar residues" evidence="2">
    <location>
        <begin position="288"/>
        <end position="300"/>
    </location>
</feature>
<name>A0AA88KR93_NAELO</name>
<protein>
    <submittedName>
        <fullName evidence="3">Uncharacterized protein</fullName>
    </submittedName>
</protein>
<feature type="compositionally biased region" description="Low complexity" evidence="2">
    <location>
        <begin position="322"/>
        <end position="337"/>
    </location>
</feature>
<evidence type="ECO:0000256" key="2">
    <source>
        <dbReference type="SAM" id="MobiDB-lite"/>
    </source>
</evidence>
<sequence length="337" mass="38277">MLSPGASSAATASPTTSRGGSVGNTTPTTSKTDSSTLYIPPHLRSQSNDFDDHHAERISSVSSDMDEDQQQHFYYYHHRSSMDTGSHATTHSQPPIIKNKQQIIDYMNQHKIAQILKTKLNEAFQQQSVDPIEYVFRTKRVEQQEMLIQQRQHQMKEMDIKHDEVLSSIQQSKESMKSEYEKLEKEHLQEITKLKMEIEEFKKRAQDLDNEPQSDESNILEQQLESLRKENEELENENQGLLKRNKDLTNILHNTSSSQTYSSMAPTESVTNNPSPSSIFPEEITIGDTESTMDSATIETNHQENAETVTGAPSATDDDSADPFASLDNQQQQEEQQ</sequence>